<dbReference type="InterPro" id="IPR032675">
    <property type="entry name" value="LRR_dom_sf"/>
</dbReference>
<proteinExistence type="predicted"/>
<dbReference type="PROSITE" id="PS51450">
    <property type="entry name" value="LRR"/>
    <property type="match status" value="1"/>
</dbReference>
<dbReference type="EMBL" id="CAXDID020000097">
    <property type="protein sequence ID" value="CAL6025122.1"/>
    <property type="molecule type" value="Genomic_DNA"/>
</dbReference>
<dbReference type="InterPro" id="IPR001611">
    <property type="entry name" value="Leu-rich_rpt"/>
</dbReference>
<dbReference type="EMBL" id="CATOUU010001010">
    <property type="protein sequence ID" value="CAI9966988.1"/>
    <property type="molecule type" value="Genomic_DNA"/>
</dbReference>
<sequence>MGSLQLQVLDLYSNNISNISALENSNTIQKLDLRSNKIQNYSAIINHVNYKNYKLDEQK</sequence>
<name>A0AA86VHP6_9EUKA</name>
<dbReference type="Pfam" id="PF00560">
    <property type="entry name" value="LRR_1"/>
    <property type="match status" value="1"/>
</dbReference>
<evidence type="ECO:0000313" key="3">
    <source>
        <dbReference type="Proteomes" id="UP001642409"/>
    </source>
</evidence>
<reference evidence="2 3" key="2">
    <citation type="submission" date="2024-07" db="EMBL/GenBank/DDBJ databases">
        <authorList>
            <person name="Akdeniz Z."/>
        </authorList>
    </citation>
    <scope>NUCLEOTIDE SEQUENCE [LARGE SCALE GENOMIC DNA]</scope>
</reference>
<dbReference type="AlphaFoldDB" id="A0AA86VHP6"/>
<dbReference type="SUPFAM" id="SSF52058">
    <property type="entry name" value="L domain-like"/>
    <property type="match status" value="1"/>
</dbReference>
<accession>A0AA86VHP6</accession>
<keyword evidence="3" id="KW-1185">Reference proteome</keyword>
<comment type="caution">
    <text evidence="1">The sequence shown here is derived from an EMBL/GenBank/DDBJ whole genome shotgun (WGS) entry which is preliminary data.</text>
</comment>
<protein>
    <submittedName>
        <fullName evidence="1">Leucine-rich repeat domain superfamily</fullName>
    </submittedName>
    <submittedName>
        <fullName evidence="2">Leucine-rich_repeat domain superfamily</fullName>
    </submittedName>
</protein>
<evidence type="ECO:0000313" key="1">
    <source>
        <dbReference type="EMBL" id="CAI9966988.1"/>
    </source>
</evidence>
<dbReference type="Proteomes" id="UP001642409">
    <property type="component" value="Unassembled WGS sequence"/>
</dbReference>
<reference evidence="1" key="1">
    <citation type="submission" date="2023-06" db="EMBL/GenBank/DDBJ databases">
        <authorList>
            <person name="Kurt Z."/>
        </authorList>
    </citation>
    <scope>NUCLEOTIDE SEQUENCE</scope>
</reference>
<dbReference type="Gene3D" id="3.80.10.10">
    <property type="entry name" value="Ribonuclease Inhibitor"/>
    <property type="match status" value="1"/>
</dbReference>
<gene>
    <name evidence="2" type="ORF">HINF_LOCUS29960</name>
    <name evidence="1" type="ORF">HINF_LOCUS54633</name>
</gene>
<organism evidence="1">
    <name type="scientific">Hexamita inflata</name>
    <dbReference type="NCBI Taxonomy" id="28002"/>
    <lineage>
        <taxon>Eukaryota</taxon>
        <taxon>Metamonada</taxon>
        <taxon>Diplomonadida</taxon>
        <taxon>Hexamitidae</taxon>
        <taxon>Hexamitinae</taxon>
        <taxon>Hexamita</taxon>
    </lineage>
</organism>
<evidence type="ECO:0000313" key="2">
    <source>
        <dbReference type="EMBL" id="CAL6025122.1"/>
    </source>
</evidence>